<dbReference type="Pfam" id="PF01055">
    <property type="entry name" value="Glyco_hydro_31_2nd"/>
    <property type="match status" value="1"/>
</dbReference>
<keyword evidence="2" id="KW-0326">Glycosidase</keyword>
<keyword evidence="2" id="KW-0378">Hydrolase</keyword>
<evidence type="ECO:0008006" key="9">
    <source>
        <dbReference type="Google" id="ProtNLM"/>
    </source>
</evidence>
<feature type="signal peptide" evidence="3">
    <location>
        <begin position="1"/>
        <end position="23"/>
    </location>
</feature>
<dbReference type="PANTHER" id="PTHR22762">
    <property type="entry name" value="ALPHA-GLUCOSIDASE"/>
    <property type="match status" value="1"/>
</dbReference>
<dbReference type="GO" id="GO:0090599">
    <property type="term" value="F:alpha-glucosidase activity"/>
    <property type="evidence" value="ECO:0007669"/>
    <property type="project" value="TreeGrafter"/>
</dbReference>
<dbReference type="SUPFAM" id="SSF51445">
    <property type="entry name" value="(Trans)glycosidases"/>
    <property type="match status" value="1"/>
</dbReference>
<feature type="domain" description="DUF5110" evidence="5">
    <location>
        <begin position="666"/>
        <end position="712"/>
    </location>
</feature>
<dbReference type="InterPro" id="IPR048395">
    <property type="entry name" value="Glyco_hydro_31_C"/>
</dbReference>
<evidence type="ECO:0000256" key="3">
    <source>
        <dbReference type="SAM" id="SignalP"/>
    </source>
</evidence>
<comment type="similarity">
    <text evidence="1 2">Belongs to the glycosyl hydrolase 31 family.</text>
</comment>
<dbReference type="PANTHER" id="PTHR22762:SF120">
    <property type="entry name" value="HETEROGLYCAN GLUCOSIDASE 1"/>
    <property type="match status" value="1"/>
</dbReference>
<name>A0AA36NL75_9DINO</name>
<evidence type="ECO:0000259" key="4">
    <source>
        <dbReference type="Pfam" id="PF01055"/>
    </source>
</evidence>
<dbReference type="AlphaFoldDB" id="A0AA36NL75"/>
<evidence type="ECO:0000313" key="7">
    <source>
        <dbReference type="EMBL" id="CAJ1408726.1"/>
    </source>
</evidence>
<protein>
    <recommendedName>
        <fullName evidence="9">Alpha-glucosidase</fullName>
    </recommendedName>
</protein>
<evidence type="ECO:0000256" key="1">
    <source>
        <dbReference type="ARBA" id="ARBA00007806"/>
    </source>
</evidence>
<dbReference type="SUPFAM" id="SSF51011">
    <property type="entry name" value="Glycosyl hydrolase domain"/>
    <property type="match status" value="1"/>
</dbReference>
<comment type="caution">
    <text evidence="7">The sequence shown here is derived from an EMBL/GenBank/DDBJ whole genome shotgun (WGS) entry which is preliminary data.</text>
</comment>
<reference evidence="7" key="1">
    <citation type="submission" date="2023-08" db="EMBL/GenBank/DDBJ databases">
        <authorList>
            <person name="Chen Y."/>
            <person name="Shah S."/>
            <person name="Dougan E. K."/>
            <person name="Thang M."/>
            <person name="Chan C."/>
        </authorList>
    </citation>
    <scope>NUCLEOTIDE SEQUENCE</scope>
</reference>
<feature type="chain" id="PRO_5041283173" description="Alpha-glucosidase" evidence="3">
    <location>
        <begin position="24"/>
        <end position="763"/>
    </location>
</feature>
<dbReference type="InterPro" id="IPR033403">
    <property type="entry name" value="DUF5110"/>
</dbReference>
<organism evidence="7 8">
    <name type="scientific">Effrenium voratum</name>
    <dbReference type="NCBI Taxonomy" id="2562239"/>
    <lineage>
        <taxon>Eukaryota</taxon>
        <taxon>Sar</taxon>
        <taxon>Alveolata</taxon>
        <taxon>Dinophyceae</taxon>
        <taxon>Suessiales</taxon>
        <taxon>Symbiodiniaceae</taxon>
        <taxon>Effrenium</taxon>
    </lineage>
</organism>
<evidence type="ECO:0000256" key="2">
    <source>
        <dbReference type="RuleBase" id="RU361185"/>
    </source>
</evidence>
<dbReference type="Pfam" id="PF17137">
    <property type="entry name" value="DUF5110"/>
    <property type="match status" value="1"/>
</dbReference>
<sequence length="763" mass="85240">MAAPRYGAMKLLLLLLNACRGAGLEVVADIPQGRRLALSCKGPALRLRLASAAPLETPMLDPGLSGSCTEVQGKERGVSTAAGSLTVDQLGVVRLRTPGGVISSIPVRSDQMIGFYQKKRLFGGGSSSQDSHDLTSTKVIPMVGNTGVYTPHYYSEDGYAALAVLEKTDKNKYPAVYEMKTFGSSQRVYWYFTGAWDLYLMPAQTLREGTQALYTLTGRPPVPPRYAFGFMASRWGWQDRVYIEDTLQQFRDGQFPLDAIIMDFEWFTNETDYGYAPGEGQPYYQDFGFRDVLFPEPKYQLADYLQRYHVRVAGIRKPRMGNSKLLQELDVKRWLTEDCEPSAGYPPSYPGYACGRHVNFSDAAVRDWYSGQMQPLINAGMAFWWNDEGEHDYFAFHHWNVAQKQALEEAHPKRRFFSLNRAFSPGMARLGAAVWTGDVLASWDWLRNTPGTMLKWVLAGHPMVGCDSGGFVGETSGELLVRWLQVAAFMPIMRVHSELKVKPHWPWLWGKDAANAMRQILNLRYRLLPYHYSLAHAQYETGDLWIKPLAMDFPDDPEVNSLTTQWMDGSILVAPVLNEDSSHEVHLPRGLWYRLDKVLQAADQTARKSLKAVVGRRTETRPQLVAEPSGSKVTLSLDEVPCYVRPGTVLPLSSVVQHSDDIGNTPLEVFIFGGADGEFKLVEDDGWSTNYMQGAKRSTQLTWSDASKTLSWQSSGAPPEQGFTAIAAYLIDVEGNMTKAPTKKLMAAGTISFKAVSTNTIFQ</sequence>
<evidence type="ECO:0000259" key="6">
    <source>
        <dbReference type="Pfam" id="PF21365"/>
    </source>
</evidence>
<dbReference type="InterPro" id="IPR017853">
    <property type="entry name" value="GH"/>
</dbReference>
<dbReference type="GO" id="GO:0006491">
    <property type="term" value="P:N-glycan processing"/>
    <property type="evidence" value="ECO:0007669"/>
    <property type="project" value="TreeGrafter"/>
</dbReference>
<dbReference type="Pfam" id="PF21365">
    <property type="entry name" value="Glyco_hydro_31_3rd"/>
    <property type="match status" value="1"/>
</dbReference>
<dbReference type="Proteomes" id="UP001178507">
    <property type="component" value="Unassembled WGS sequence"/>
</dbReference>
<dbReference type="Gene3D" id="2.60.40.1180">
    <property type="entry name" value="Golgi alpha-mannosidase II"/>
    <property type="match status" value="2"/>
</dbReference>
<dbReference type="InterPro" id="IPR000322">
    <property type="entry name" value="Glyco_hydro_31_TIM"/>
</dbReference>
<dbReference type="EMBL" id="CAUJNA010003730">
    <property type="protein sequence ID" value="CAJ1408726.1"/>
    <property type="molecule type" value="Genomic_DNA"/>
</dbReference>
<dbReference type="Gene3D" id="3.20.20.80">
    <property type="entry name" value="Glycosidases"/>
    <property type="match status" value="2"/>
</dbReference>
<proteinExistence type="inferred from homology"/>
<keyword evidence="3" id="KW-0732">Signal</keyword>
<dbReference type="GO" id="GO:0005975">
    <property type="term" value="P:carbohydrate metabolic process"/>
    <property type="evidence" value="ECO:0007669"/>
    <property type="project" value="InterPro"/>
</dbReference>
<accession>A0AA36NL75</accession>
<dbReference type="InterPro" id="IPR013780">
    <property type="entry name" value="Glyco_hydro_b"/>
</dbReference>
<keyword evidence="8" id="KW-1185">Reference proteome</keyword>
<gene>
    <name evidence="7" type="ORF">EVOR1521_LOCUS29996</name>
</gene>
<feature type="domain" description="Glycoside hydrolase family 31 TIM barrel" evidence="4">
    <location>
        <begin position="220"/>
        <end position="534"/>
    </location>
</feature>
<evidence type="ECO:0000313" key="8">
    <source>
        <dbReference type="Proteomes" id="UP001178507"/>
    </source>
</evidence>
<evidence type="ECO:0000259" key="5">
    <source>
        <dbReference type="Pfam" id="PF17137"/>
    </source>
</evidence>
<feature type="domain" description="Glycosyl hydrolase family 31 C-terminal" evidence="6">
    <location>
        <begin position="545"/>
        <end position="650"/>
    </location>
</feature>